<name>F0VFI0_NEOCL</name>
<reference evidence="7" key="1">
    <citation type="journal article" date="2012" name="PLoS Pathog.">
        <title>Comparative genomics of the apicomplexan parasites Toxoplasma gondii and Neospora caninum: Coccidia differing in host range and transmission strategy.</title>
        <authorList>
            <person name="Reid A.J."/>
            <person name="Vermont S.J."/>
            <person name="Cotton J.A."/>
            <person name="Harris D."/>
            <person name="Hill-Cawthorne G.A."/>
            <person name="Konen-Waisman S."/>
            <person name="Latham S.M."/>
            <person name="Mourier T."/>
            <person name="Norton R."/>
            <person name="Quail M.A."/>
            <person name="Sanders M."/>
            <person name="Shanmugam D."/>
            <person name="Sohal A."/>
            <person name="Wasmuth J.D."/>
            <person name="Brunk B."/>
            <person name="Grigg M.E."/>
            <person name="Howard J.C."/>
            <person name="Parkinson J."/>
            <person name="Roos D.S."/>
            <person name="Trees A.J."/>
            <person name="Berriman M."/>
            <person name="Pain A."/>
            <person name="Wastling J.M."/>
        </authorList>
    </citation>
    <scope>NUCLEOTIDE SEQUENCE [LARGE SCALE GENOMIC DNA]</scope>
    <source>
        <strain evidence="7">Liverpool</strain>
    </source>
</reference>
<proteinExistence type="predicted"/>
<dbReference type="Gene3D" id="2.130.10.10">
    <property type="entry name" value="YVTN repeat-like/Quinoprotein amine dehydrogenase"/>
    <property type="match status" value="3"/>
</dbReference>
<dbReference type="PROSITE" id="PS50082">
    <property type="entry name" value="WD_REPEATS_2"/>
    <property type="match status" value="1"/>
</dbReference>
<dbReference type="Proteomes" id="UP000007494">
    <property type="component" value="Chromosome VIIa"/>
</dbReference>
<dbReference type="InterPro" id="IPR015943">
    <property type="entry name" value="WD40/YVTN_repeat-like_dom_sf"/>
</dbReference>
<dbReference type="PANTHER" id="PTHR13720">
    <property type="entry name" value="WD-40 REPEAT PROTEIN"/>
    <property type="match status" value="1"/>
</dbReference>
<accession>F0VFI0</accession>
<dbReference type="RefSeq" id="XP_003882506.1">
    <property type="nucleotide sequence ID" value="XM_003882457.1"/>
</dbReference>
<evidence type="ECO:0000313" key="6">
    <source>
        <dbReference type="EMBL" id="CBZ52474.1"/>
    </source>
</evidence>
<feature type="region of interest" description="Disordered" evidence="4">
    <location>
        <begin position="1227"/>
        <end position="1272"/>
    </location>
</feature>
<dbReference type="InParanoid" id="F0VFI0"/>
<dbReference type="OrthoDB" id="6252103at2759"/>
<feature type="repeat" description="WD" evidence="3">
    <location>
        <begin position="639"/>
        <end position="672"/>
    </location>
</feature>
<keyword evidence="1 3" id="KW-0853">WD repeat</keyword>
<dbReference type="InterPro" id="IPR036322">
    <property type="entry name" value="WD40_repeat_dom_sf"/>
</dbReference>
<dbReference type="Pfam" id="PF00400">
    <property type="entry name" value="WD40"/>
    <property type="match status" value="2"/>
</dbReference>
<dbReference type="VEuPathDB" id="ToxoDB:NCLIV_022630"/>
<evidence type="ECO:0000313" key="7">
    <source>
        <dbReference type="Proteomes" id="UP000007494"/>
    </source>
</evidence>
<keyword evidence="7" id="KW-1185">Reference proteome</keyword>
<protein>
    <recommendedName>
        <fullName evidence="5">CFA20 domain-containing protein</fullName>
    </recommendedName>
</protein>
<evidence type="ECO:0000256" key="3">
    <source>
        <dbReference type="PROSITE-ProRule" id="PRU00221"/>
    </source>
</evidence>
<dbReference type="eggNOG" id="KOG3213">
    <property type="taxonomic scope" value="Eukaryota"/>
</dbReference>
<evidence type="ECO:0000256" key="1">
    <source>
        <dbReference type="ARBA" id="ARBA00022574"/>
    </source>
</evidence>
<dbReference type="InterPro" id="IPR007714">
    <property type="entry name" value="CFA20_dom"/>
</dbReference>
<feature type="region of interest" description="Disordered" evidence="4">
    <location>
        <begin position="1374"/>
        <end position="1414"/>
    </location>
</feature>
<keyword evidence="2" id="KW-0677">Repeat</keyword>
<dbReference type="SUPFAM" id="SSF75011">
    <property type="entry name" value="3-carboxy-cis,cis-mucoante lactonizing enzyme"/>
    <property type="match status" value="1"/>
</dbReference>
<dbReference type="PANTHER" id="PTHR13720:SF24">
    <property type="entry name" value="WD REPEAT-CONTAINING PROTEIN 90"/>
    <property type="match status" value="1"/>
</dbReference>
<evidence type="ECO:0000256" key="4">
    <source>
        <dbReference type="SAM" id="MobiDB-lite"/>
    </source>
</evidence>
<feature type="domain" description="CFA20" evidence="5">
    <location>
        <begin position="239"/>
        <end position="346"/>
    </location>
</feature>
<dbReference type="Pfam" id="PF05018">
    <property type="entry name" value="CFA20_dom"/>
    <property type="match status" value="1"/>
</dbReference>
<dbReference type="GeneID" id="13444554"/>
<dbReference type="InterPro" id="IPR050630">
    <property type="entry name" value="WD_repeat_EMAP"/>
</dbReference>
<evidence type="ECO:0000256" key="2">
    <source>
        <dbReference type="ARBA" id="ARBA00022737"/>
    </source>
</evidence>
<sequence length="1841" mass="200670">MAQVRTEPGAGSEVLSPAERFCAQTMYIMASIGSTGLPAEDVVLCHITYTQRGSVVRMTPGFSEFGKTFRAATPRGVPYEYTIEDVTQYDEGCKTVDAAVESPPSTVNPKAVPMSQEVVWSAWGEIESFDRTGAHDIDCSTPEAILNQQGDKNGHGESGSSPDVLHQETRKSFLNQLQPWARALEWICPKFVLIGATSISCGANGSGLHVFSHDGTAPINRANISGRTASSKVAIVVNGPYVNVLKAFPLHDEENCKCQGDVTEEIDKGLGVRIIRIYGTIAANNFLQIPHGKGRQKSLGLKDSYIYMQVKALQSRHFVIHMDISTIEKLTVRATFSNMIKEPKNQRHNAAECTASTTWVKRQWIMPKTPEAVNVFLVSSLPHAEGIWHVTGESPFCAAILQCPSLVEIRVFRFDSQCRCMVVAGVDTQRRQQLQIWDLSRLRSEGHCSLLARQVSDFDVTCIKFSPFDEFCLISCGNENIRFWRIKNSHLPGCSVVLEAAARANCYTDLDFECSRTFQTVHDHTGERWLAAARVFFSSTSGCVAQVDYVSRRLQRVYKLHAAPIWSLSVSDAFCATASEDGFVRVWPLTFQSCFMHVKNEAAAVGVDGSEDGLQLLCTAADGSVGILNIGSQHYQPLLRTHARPIRDAAVSEAWRELYTVSTDRSVRIWSLPDLHEAFEFQSSVDRPTRVACHPLERVLAVGFDSGALRVFDIDTKPPQVILEARHHLHSIRGIYFVRNSARDHRESHVEQSRCLLVTADSSGVVSIHDERLEYQLTQRAENPGVHPPPEDIPPLAFSPDGAFMARYFDGCRVCCFAFPSLLYKAKVCLPRTVSRASSSLSMPYTAPSKHGKTAGGARITAYGFAASGHGVLVVCSSNSMMRFYDLGEAMLAAWQVASYMGRRTALSSDSIRLSRGIFHLSFASPVAVPAAEIPLMSGAITAALVTHFDLESHRYFVRAAARSGDEGPFDLTNATDNAAGPGENALPQIALTTAEDNIVKLWNLDVSACQGLRQPKHSAFGLNASLPRTSRPCAGVPGAPPSARACSLPGLASNGLLPPLQSFSGHLGTPFKLFICGDFVVSVSSADVVLWGFQHRELEALAAQCVPLQFPQFRPPLCVHVDAAKPESEGERSAAPSVSLGSNVACHRASPVPAMTGKNAVRLPLQPLAPKSAQSDLFDCMRVSEAERERGHQCHPTEPFVVVSCSSLPQATISCSSQSAPLHPEACQRVSGDSETNAHSSQRGAPGSEPETTERGRPSASADSAGRMESEVAHVEVIEPGDTSRLLQLRHIVGATVANSRGGCIWRSQQGLLCHAVGDWVLVERLNARSRCDSEGQCLGLLPTPSSAPPSVAEDGAYGVLWRRASGPLFRDSSGGFARQTRSRETPNPVRFLPSNRKFSAQGAGAIQPRSRGREAAQRCYTRCLSPLQYNTPPRAGSRSRKDAKGFCGFAGDKDRAELDRFGVCRDARLGAVLTMAMNQKGTLLATIHTKTVSDVGIPRRHSCASSNCKRVFCASRFLSILDEGRVQHEGPKDERTGEDEESVDKLLVVWRLEDCTIARLTVLPRSWYSDQVSREDVAEPGKPIPPALAFCGAEYLIVAKRSHSLFSAGMRGCARSFLSGASSRPHLDIYLVSDFLKVAPDLSSLPAPRHQPAPLVGTAVDVPVVRLLTCARTEDVEVVYISPRSTIFWKIDALHSLHGGEGQCPCKMECAEGRRFGCEVRANSSRECDDSAFDVDHRLALHFQFAELPWRMTDDPDLCFTTGCLTRRSASSPTLLLLATNAGFVYGVNFDTNTLLFELQVATAEPVTCIACDRAQDLLCGLGSTLKRWSVNLLSLLPT</sequence>
<evidence type="ECO:0000259" key="5">
    <source>
        <dbReference type="Pfam" id="PF05018"/>
    </source>
</evidence>
<gene>
    <name evidence="6" type="ORF">NCLIV_022630</name>
</gene>
<dbReference type="InterPro" id="IPR001680">
    <property type="entry name" value="WD40_rpt"/>
</dbReference>
<dbReference type="OMA" id="PRSTIFW"/>
<organism evidence="6 7">
    <name type="scientific">Neospora caninum (strain Liverpool)</name>
    <dbReference type="NCBI Taxonomy" id="572307"/>
    <lineage>
        <taxon>Eukaryota</taxon>
        <taxon>Sar</taxon>
        <taxon>Alveolata</taxon>
        <taxon>Apicomplexa</taxon>
        <taxon>Conoidasida</taxon>
        <taxon>Coccidia</taxon>
        <taxon>Eucoccidiorida</taxon>
        <taxon>Eimeriorina</taxon>
        <taxon>Sarcocystidae</taxon>
        <taxon>Neospora</taxon>
    </lineage>
</organism>
<dbReference type="EMBL" id="FR823388">
    <property type="protein sequence ID" value="CBZ52474.1"/>
    <property type="molecule type" value="Genomic_DNA"/>
</dbReference>
<dbReference type="SMART" id="SM00320">
    <property type="entry name" value="WD40"/>
    <property type="match status" value="10"/>
</dbReference>
<feature type="compositionally biased region" description="Polar residues" evidence="4">
    <location>
        <begin position="1232"/>
        <end position="1244"/>
    </location>
</feature>
<dbReference type="SUPFAM" id="SSF50978">
    <property type="entry name" value="WD40 repeat-like"/>
    <property type="match status" value="1"/>
</dbReference>